<feature type="domain" description="Tyr recombinase" evidence="6">
    <location>
        <begin position="172"/>
        <end position="360"/>
    </location>
</feature>
<accession>A0A315ZQ04</accession>
<dbReference type="PROSITE" id="PS51898">
    <property type="entry name" value="TYR_RECOMBINASE"/>
    <property type="match status" value="1"/>
</dbReference>
<evidence type="ECO:0000256" key="1">
    <source>
        <dbReference type="ARBA" id="ARBA00008857"/>
    </source>
</evidence>
<dbReference type="PANTHER" id="PTHR30349:SF64">
    <property type="entry name" value="PROPHAGE INTEGRASE INTD-RELATED"/>
    <property type="match status" value="1"/>
</dbReference>
<dbReference type="EMBL" id="QGDQ01000038">
    <property type="protein sequence ID" value="PWJ47389.1"/>
    <property type="molecule type" value="Genomic_DNA"/>
</dbReference>
<dbReference type="InterPro" id="IPR050090">
    <property type="entry name" value="Tyrosine_recombinase_XerCD"/>
</dbReference>
<evidence type="ECO:0000256" key="4">
    <source>
        <dbReference type="ARBA" id="ARBA00023172"/>
    </source>
</evidence>
<keyword evidence="9" id="KW-1185">Reference proteome</keyword>
<dbReference type="InterPro" id="IPR002104">
    <property type="entry name" value="Integrase_catalytic"/>
</dbReference>
<gene>
    <name evidence="8" type="ORF">BXY45_13838</name>
</gene>
<dbReference type="SUPFAM" id="SSF56349">
    <property type="entry name" value="DNA breaking-rejoining enzymes"/>
    <property type="match status" value="1"/>
</dbReference>
<keyword evidence="4" id="KW-0233">DNA recombination</keyword>
<evidence type="ECO:0000256" key="5">
    <source>
        <dbReference type="PROSITE-ProRule" id="PRU01248"/>
    </source>
</evidence>
<name>A0A315ZQ04_9ACTN</name>
<sequence length="375" mass="41487">MAGSIHKFETPGGRTRYRARYRDASGKQHEKRFEKKTDARQWLNGRTAAIVSGTHTAPARSRITISEWSETWLAAQPHLKATTRDRYENTLNLHVLPSWGHVRLDQVEHSAVAAWVGKLSTKPAKNRKTPLSASSVRQAHRVLALMLGYAVSDSRLAMNPAARVSLPRPAKPKQNVPSRDQVHALSEAAGQDQDVVQTMAQTGLRFGELAALRVADFDPSIGELHVAASVSELRGKLMWSDYTKNDKDRWVNVPGFLVPDLTARADGRGPDEPLFEAPEGGVLRLSNWRRRIFDPAMRKAGIVGFTPHDLRHAAASMAISSGASVKSVQEMLGHASAAMTLDVYTGLFRKDRQALAKRMDQAHRDFLASKRKEAS</sequence>
<dbReference type="OrthoDB" id="1822491at2"/>
<dbReference type="Pfam" id="PF00589">
    <property type="entry name" value="Phage_integrase"/>
    <property type="match status" value="1"/>
</dbReference>
<evidence type="ECO:0000259" key="7">
    <source>
        <dbReference type="PROSITE" id="PS51900"/>
    </source>
</evidence>
<organism evidence="8 9">
    <name type="scientific">Quadrisphaera granulorum</name>
    <dbReference type="NCBI Taxonomy" id="317664"/>
    <lineage>
        <taxon>Bacteria</taxon>
        <taxon>Bacillati</taxon>
        <taxon>Actinomycetota</taxon>
        <taxon>Actinomycetes</taxon>
        <taxon>Kineosporiales</taxon>
        <taxon>Kineosporiaceae</taxon>
        <taxon>Quadrisphaera</taxon>
    </lineage>
</organism>
<dbReference type="InterPro" id="IPR010998">
    <property type="entry name" value="Integrase_recombinase_N"/>
</dbReference>
<dbReference type="AlphaFoldDB" id="A0A315ZQ04"/>
<comment type="similarity">
    <text evidence="1">Belongs to the 'phage' integrase family.</text>
</comment>
<dbReference type="GO" id="GO:0003677">
    <property type="term" value="F:DNA binding"/>
    <property type="evidence" value="ECO:0007669"/>
    <property type="project" value="UniProtKB-UniRule"/>
</dbReference>
<evidence type="ECO:0000256" key="2">
    <source>
        <dbReference type="ARBA" id="ARBA00022908"/>
    </source>
</evidence>
<protein>
    <submittedName>
        <fullName evidence="8">Site-specific recombinase XerD</fullName>
    </submittedName>
</protein>
<reference evidence="8 9" key="1">
    <citation type="submission" date="2018-03" db="EMBL/GenBank/DDBJ databases">
        <title>Genomic Encyclopedia of Archaeal and Bacterial Type Strains, Phase II (KMG-II): from individual species to whole genera.</title>
        <authorList>
            <person name="Goeker M."/>
        </authorList>
    </citation>
    <scope>NUCLEOTIDE SEQUENCE [LARGE SCALE GENOMIC DNA]</scope>
    <source>
        <strain evidence="8 9">DSM 44889</strain>
    </source>
</reference>
<dbReference type="InterPro" id="IPR011010">
    <property type="entry name" value="DNA_brk_join_enz"/>
</dbReference>
<dbReference type="Gene3D" id="1.10.150.130">
    <property type="match status" value="1"/>
</dbReference>
<dbReference type="PROSITE" id="PS51900">
    <property type="entry name" value="CB"/>
    <property type="match status" value="1"/>
</dbReference>
<evidence type="ECO:0000259" key="6">
    <source>
        <dbReference type="PROSITE" id="PS51898"/>
    </source>
</evidence>
<comment type="caution">
    <text evidence="8">The sequence shown here is derived from an EMBL/GenBank/DDBJ whole genome shotgun (WGS) entry which is preliminary data.</text>
</comment>
<dbReference type="InterPro" id="IPR044068">
    <property type="entry name" value="CB"/>
</dbReference>
<dbReference type="InterPro" id="IPR013762">
    <property type="entry name" value="Integrase-like_cat_sf"/>
</dbReference>
<evidence type="ECO:0000256" key="3">
    <source>
        <dbReference type="ARBA" id="ARBA00023125"/>
    </source>
</evidence>
<dbReference type="CDD" id="cd01189">
    <property type="entry name" value="INT_ICEBs1_C_like"/>
    <property type="match status" value="1"/>
</dbReference>
<keyword evidence="2" id="KW-0229">DNA integration</keyword>
<dbReference type="Gene3D" id="1.10.443.10">
    <property type="entry name" value="Intergrase catalytic core"/>
    <property type="match status" value="1"/>
</dbReference>
<proteinExistence type="inferred from homology"/>
<keyword evidence="3 5" id="KW-0238">DNA-binding</keyword>
<dbReference type="PANTHER" id="PTHR30349">
    <property type="entry name" value="PHAGE INTEGRASE-RELATED"/>
    <property type="match status" value="1"/>
</dbReference>
<dbReference type="Proteomes" id="UP000245469">
    <property type="component" value="Unassembled WGS sequence"/>
</dbReference>
<dbReference type="GO" id="GO:0015074">
    <property type="term" value="P:DNA integration"/>
    <property type="evidence" value="ECO:0007669"/>
    <property type="project" value="UniProtKB-KW"/>
</dbReference>
<dbReference type="Pfam" id="PF14659">
    <property type="entry name" value="Phage_int_SAM_3"/>
    <property type="match status" value="1"/>
</dbReference>
<dbReference type="InterPro" id="IPR004107">
    <property type="entry name" value="Integrase_SAM-like_N"/>
</dbReference>
<evidence type="ECO:0000313" key="8">
    <source>
        <dbReference type="EMBL" id="PWJ47389.1"/>
    </source>
</evidence>
<feature type="domain" description="Core-binding (CB)" evidence="7">
    <location>
        <begin position="63"/>
        <end position="151"/>
    </location>
</feature>
<dbReference type="GO" id="GO:0006310">
    <property type="term" value="P:DNA recombination"/>
    <property type="evidence" value="ECO:0007669"/>
    <property type="project" value="UniProtKB-KW"/>
</dbReference>
<evidence type="ECO:0000313" key="9">
    <source>
        <dbReference type="Proteomes" id="UP000245469"/>
    </source>
</evidence>